<name>A0ABW2UQA1_9RHOB</name>
<gene>
    <name evidence="7" type="ORF">ACFQXB_16195</name>
</gene>
<evidence type="ECO:0000313" key="7">
    <source>
        <dbReference type="EMBL" id="MFC7705731.1"/>
    </source>
</evidence>
<evidence type="ECO:0000256" key="5">
    <source>
        <dbReference type="PROSITE-ProRule" id="PRU01023"/>
    </source>
</evidence>
<accession>A0ABW2UQA1</accession>
<dbReference type="InterPro" id="IPR035926">
    <property type="entry name" value="NusB-like_sf"/>
</dbReference>
<dbReference type="Pfam" id="PF01029">
    <property type="entry name" value="NusB"/>
    <property type="match status" value="1"/>
</dbReference>
<dbReference type="Gene3D" id="3.40.50.150">
    <property type="entry name" value="Vaccinia Virus protein VP39"/>
    <property type="match status" value="1"/>
</dbReference>
<evidence type="ECO:0000256" key="3">
    <source>
        <dbReference type="ARBA" id="ARBA00022691"/>
    </source>
</evidence>
<dbReference type="Gene3D" id="1.10.940.10">
    <property type="entry name" value="NusB-like"/>
    <property type="match status" value="1"/>
</dbReference>
<dbReference type="SUPFAM" id="SSF48013">
    <property type="entry name" value="NusB-like"/>
    <property type="match status" value="1"/>
</dbReference>
<dbReference type="InterPro" id="IPR001678">
    <property type="entry name" value="MeTrfase_RsmB-F_NOP2_dom"/>
</dbReference>
<comment type="similarity">
    <text evidence="5">Belongs to the class I-like SAM-binding methyltransferase superfamily. RsmB/NOP family.</text>
</comment>
<protein>
    <submittedName>
        <fullName evidence="7">RsmB/NOP family class I SAM-dependent RNA methyltransferase</fullName>
        <ecNumber evidence="7">2.1.1.-</ecNumber>
    </submittedName>
</protein>
<evidence type="ECO:0000313" key="8">
    <source>
        <dbReference type="Proteomes" id="UP001596516"/>
    </source>
</evidence>
<dbReference type="PANTHER" id="PTHR22807:SF61">
    <property type="entry name" value="NOL1_NOP2_SUN FAMILY PROTEIN _ ANTITERMINATION NUSB DOMAIN-CONTAINING PROTEIN"/>
    <property type="match status" value="1"/>
</dbReference>
<evidence type="ECO:0000256" key="2">
    <source>
        <dbReference type="ARBA" id="ARBA00022679"/>
    </source>
</evidence>
<evidence type="ECO:0000256" key="1">
    <source>
        <dbReference type="ARBA" id="ARBA00022603"/>
    </source>
</evidence>
<feature type="binding site" evidence="5">
    <location>
        <position position="275"/>
    </location>
    <ligand>
        <name>S-adenosyl-L-methionine</name>
        <dbReference type="ChEBI" id="CHEBI:59789"/>
    </ligand>
</feature>
<feature type="domain" description="SAM-dependent MTase RsmB/NOP-type" evidence="6">
    <location>
        <begin position="144"/>
        <end position="436"/>
    </location>
</feature>
<organism evidence="7 8">
    <name type="scientific">Plastorhodobacter daqingensis</name>
    <dbReference type="NCBI Taxonomy" id="1387281"/>
    <lineage>
        <taxon>Bacteria</taxon>
        <taxon>Pseudomonadati</taxon>
        <taxon>Pseudomonadota</taxon>
        <taxon>Alphaproteobacteria</taxon>
        <taxon>Rhodobacterales</taxon>
        <taxon>Paracoccaceae</taxon>
        <taxon>Plastorhodobacter</taxon>
    </lineage>
</organism>
<keyword evidence="8" id="KW-1185">Reference proteome</keyword>
<dbReference type="PROSITE" id="PS51686">
    <property type="entry name" value="SAM_MT_RSMB_NOP"/>
    <property type="match status" value="1"/>
</dbReference>
<dbReference type="InterPro" id="IPR049560">
    <property type="entry name" value="MeTrfase_RsmB-F_NOP2_cat"/>
</dbReference>
<dbReference type="PRINTS" id="PR02008">
    <property type="entry name" value="RCMTFAMILY"/>
</dbReference>
<evidence type="ECO:0000256" key="4">
    <source>
        <dbReference type="ARBA" id="ARBA00022884"/>
    </source>
</evidence>
<sequence>MAGQTTGQDTGSGAVAPRRAALHLLDQVLGERRLLAELIALPDGPLAAMQPSARARAQRLALTALRNIGRADRLLGPHLRKRPPLPVHNILRLALAEVLAEGEAAHGVVNSAVTIARSSPGTAAMAGLVNAVLRRCLEGAEGRWNELPVQELPKWLRRPLIDAYGKPAVQGMERAHLAGAPLDLTLKQEDHALTQALGAATLPGGSLRLPARVQVSDLPGYTGPDAGWWVQDAAAALPVRLLDPRPGERIADLCAAPGGKTMQLAAAGATVTAVDLSAQRMERVRENLRRTGLEADLVVADATQWRPAAPLDAVVLDAPCSATGTIRRHPDLPFVKDGSEISALVALQARLLDHAVGLLRDGGRLVFCTCSLLPEEGEAQALAALKRHPGLQILPACADWIDPQWRSPEGGLRLRPDFWPDRGGMDGFYMVVMQWTPEAS</sequence>
<dbReference type="SUPFAM" id="SSF53335">
    <property type="entry name" value="S-adenosyl-L-methionine-dependent methyltransferases"/>
    <property type="match status" value="1"/>
</dbReference>
<dbReference type="Pfam" id="PF01189">
    <property type="entry name" value="Methyltr_RsmB-F"/>
    <property type="match status" value="1"/>
</dbReference>
<keyword evidence="2 5" id="KW-0808">Transferase</keyword>
<keyword evidence="1 5" id="KW-0489">Methyltransferase</keyword>
<feature type="binding site" evidence="5">
    <location>
        <position position="317"/>
    </location>
    <ligand>
        <name>S-adenosyl-L-methionine</name>
        <dbReference type="ChEBI" id="CHEBI:59789"/>
    </ligand>
</feature>
<keyword evidence="3 5" id="KW-0949">S-adenosyl-L-methionine</keyword>
<dbReference type="EMBL" id="JBHTFQ010000009">
    <property type="protein sequence ID" value="MFC7705731.1"/>
    <property type="molecule type" value="Genomic_DNA"/>
</dbReference>
<dbReference type="CDD" id="cd02440">
    <property type="entry name" value="AdoMet_MTases"/>
    <property type="match status" value="1"/>
</dbReference>
<comment type="caution">
    <text evidence="7">The sequence shown here is derived from an EMBL/GenBank/DDBJ whole genome shotgun (WGS) entry which is preliminary data.</text>
</comment>
<evidence type="ECO:0000259" key="6">
    <source>
        <dbReference type="PROSITE" id="PS51686"/>
    </source>
</evidence>
<dbReference type="PANTHER" id="PTHR22807">
    <property type="entry name" value="NOP2 YEAST -RELATED NOL1/NOP2/FMU SUN DOMAIN-CONTAINING"/>
    <property type="match status" value="1"/>
</dbReference>
<feature type="active site" description="Nucleophile" evidence="5">
    <location>
        <position position="370"/>
    </location>
</feature>
<feature type="binding site" evidence="5">
    <location>
        <position position="301"/>
    </location>
    <ligand>
        <name>S-adenosyl-L-methionine</name>
        <dbReference type="ChEBI" id="CHEBI:59789"/>
    </ligand>
</feature>
<dbReference type="EC" id="2.1.1.-" evidence="7"/>
<dbReference type="GO" id="GO:0008168">
    <property type="term" value="F:methyltransferase activity"/>
    <property type="evidence" value="ECO:0007669"/>
    <property type="project" value="UniProtKB-KW"/>
</dbReference>
<dbReference type="RefSeq" id="WP_377405928.1">
    <property type="nucleotide sequence ID" value="NZ_JBHTFQ010000009.1"/>
</dbReference>
<proteinExistence type="inferred from homology"/>
<feature type="binding site" evidence="5">
    <location>
        <begin position="254"/>
        <end position="260"/>
    </location>
    <ligand>
        <name>S-adenosyl-L-methionine</name>
        <dbReference type="ChEBI" id="CHEBI:59789"/>
    </ligand>
</feature>
<dbReference type="InterPro" id="IPR023267">
    <property type="entry name" value="RCMT"/>
</dbReference>
<reference evidence="8" key="1">
    <citation type="journal article" date="2019" name="Int. J. Syst. Evol. Microbiol.">
        <title>The Global Catalogue of Microorganisms (GCM) 10K type strain sequencing project: providing services to taxonomists for standard genome sequencing and annotation.</title>
        <authorList>
            <consortium name="The Broad Institute Genomics Platform"/>
            <consortium name="The Broad Institute Genome Sequencing Center for Infectious Disease"/>
            <person name="Wu L."/>
            <person name="Ma J."/>
        </authorList>
    </citation>
    <scope>NUCLEOTIDE SEQUENCE [LARGE SCALE GENOMIC DNA]</scope>
    <source>
        <strain evidence="8">CGMCC 1.12750</strain>
    </source>
</reference>
<dbReference type="Proteomes" id="UP001596516">
    <property type="component" value="Unassembled WGS sequence"/>
</dbReference>
<dbReference type="InterPro" id="IPR029063">
    <property type="entry name" value="SAM-dependent_MTases_sf"/>
</dbReference>
<dbReference type="GO" id="GO:0032259">
    <property type="term" value="P:methylation"/>
    <property type="evidence" value="ECO:0007669"/>
    <property type="project" value="UniProtKB-KW"/>
</dbReference>
<keyword evidence="4 5" id="KW-0694">RNA-binding</keyword>
<dbReference type="InterPro" id="IPR006027">
    <property type="entry name" value="NusB_RsmB_TIM44"/>
</dbReference>